<name>A0A8T7M4F9_9CHLR</name>
<accession>A0A8T7M4F9</accession>
<geneLocation type="plasmid" evidence="3 5">
    <name>unnamed1</name>
</geneLocation>
<dbReference type="Gene3D" id="3.40.50.300">
    <property type="entry name" value="P-loop containing nucleotide triphosphate hydrolases"/>
    <property type="match status" value="1"/>
</dbReference>
<dbReference type="AlphaFoldDB" id="A0A8T7M4F9"/>
<evidence type="ECO:0000313" key="4">
    <source>
        <dbReference type="Proteomes" id="UP000521676"/>
    </source>
</evidence>
<evidence type="ECO:0000259" key="1">
    <source>
        <dbReference type="Pfam" id="PF13614"/>
    </source>
</evidence>
<dbReference type="PANTHER" id="PTHR13696">
    <property type="entry name" value="P-LOOP CONTAINING NUCLEOSIDE TRIPHOSPHATE HYDROLASE"/>
    <property type="match status" value="1"/>
</dbReference>
<dbReference type="InterPro" id="IPR050678">
    <property type="entry name" value="DNA_Partitioning_ATPase"/>
</dbReference>
<dbReference type="EMBL" id="JACATZ010000001">
    <property type="protein sequence ID" value="NWJ46958.1"/>
    <property type="molecule type" value="Genomic_DNA"/>
</dbReference>
<feature type="domain" description="AAA" evidence="1">
    <location>
        <begin position="83"/>
        <end position="257"/>
    </location>
</feature>
<keyword evidence="3" id="KW-0614">Plasmid</keyword>
<reference evidence="2 4" key="1">
    <citation type="submission" date="2020-06" db="EMBL/GenBank/DDBJ databases">
        <title>Anoxygenic phototrophic Chloroflexota member uses a Type I reaction center.</title>
        <authorList>
            <person name="Tsuji J.M."/>
            <person name="Shaw N.A."/>
            <person name="Nagashima S."/>
            <person name="Venkiteswaran J."/>
            <person name="Schiff S.L."/>
            <person name="Hanada S."/>
            <person name="Tank M."/>
            <person name="Neufeld J.D."/>
        </authorList>
    </citation>
    <scope>NUCLEOTIDE SEQUENCE [LARGE SCALE GENOMIC DNA]</scope>
    <source>
        <strain evidence="2">L227-S17</strain>
    </source>
</reference>
<organism evidence="2 4">
    <name type="scientific">Candidatus Chlorohelix allophototropha</name>
    <dbReference type="NCBI Taxonomy" id="3003348"/>
    <lineage>
        <taxon>Bacteria</taxon>
        <taxon>Bacillati</taxon>
        <taxon>Chloroflexota</taxon>
        <taxon>Chloroflexia</taxon>
        <taxon>Candidatus Chloroheliales</taxon>
        <taxon>Candidatus Chloroheliaceae</taxon>
        <taxon>Candidatus Chlorohelix</taxon>
    </lineage>
</organism>
<keyword evidence="5" id="KW-1185">Reference proteome</keyword>
<dbReference type="Proteomes" id="UP000521676">
    <property type="component" value="Unassembled WGS sequence"/>
</dbReference>
<dbReference type="SUPFAM" id="SSF52540">
    <property type="entry name" value="P-loop containing nucleoside triphosphate hydrolases"/>
    <property type="match status" value="1"/>
</dbReference>
<proteinExistence type="predicted"/>
<dbReference type="PANTHER" id="PTHR13696:SF99">
    <property type="entry name" value="COBYRINIC ACID AC-DIAMIDE SYNTHASE"/>
    <property type="match status" value="1"/>
</dbReference>
<sequence length="343" mass="37794">MRKTLHEIELEHRIPTSTLRAAIHRGILRAEKVGGIRMVDDQSDSFKTYLAEYKSRSGRELEEIIGEEVEGKFMKNGAHHGITIGLCNQKGGVGKSSSAAAIAAIFAERGYRVLVIDNDPQGNVSLQLGIDLLDIEVGPSYGTVSDLYLEKAVAHEVAVSTGYPGVDLVPASVDLAEVEMMLPGKSGSDLRLSMALRPSRQYYDLIILDSPPNLGKFSVNVLAASDWFLIPVNGPWALRSVKALLAVARKNANYYNSNNQFLGLFLTMVDRTRIMQNVREVAQESYPNHLFKTEIRRSTLARESEAMATPLPVYATDSAVAEDYRTMVNEICQRIQLPEPVGS</sequence>
<reference evidence="3" key="2">
    <citation type="journal article" date="2024" name="Nature">
        <title>Anoxygenic phototroph of the Chloroflexota uses a type I reaction centre.</title>
        <authorList>
            <person name="Tsuji J.M."/>
            <person name="Shaw N.A."/>
            <person name="Nagashima S."/>
            <person name="Venkiteswaran J.J."/>
            <person name="Schiff S.L."/>
            <person name="Watanabe T."/>
            <person name="Fukui M."/>
            <person name="Hanada S."/>
            <person name="Tank M."/>
            <person name="Neufeld J.D."/>
        </authorList>
    </citation>
    <scope>NUCLEOTIDE SEQUENCE</scope>
    <source>
        <strain evidence="3">L227-S17</strain>
        <plasmid evidence="3 5">unnamed1</plasmid>
    </source>
</reference>
<dbReference type="EMBL" id="CP128401">
    <property type="protein sequence ID" value="WJW70047.1"/>
    <property type="molecule type" value="Genomic_DNA"/>
</dbReference>
<protein>
    <submittedName>
        <fullName evidence="2">ParA family protein</fullName>
    </submittedName>
</protein>
<evidence type="ECO:0000313" key="5">
    <source>
        <dbReference type="Proteomes" id="UP001431572"/>
    </source>
</evidence>
<dbReference type="Proteomes" id="UP001431572">
    <property type="component" value="Plasmid unnamed1"/>
</dbReference>
<dbReference type="CDD" id="cd02042">
    <property type="entry name" value="ParAB_family"/>
    <property type="match status" value="1"/>
</dbReference>
<gene>
    <name evidence="2" type="ORF">HXX08_13940</name>
    <name evidence="3" type="ORF">OZ401_004849</name>
</gene>
<evidence type="ECO:0000313" key="2">
    <source>
        <dbReference type="EMBL" id="NWJ46958.1"/>
    </source>
</evidence>
<dbReference type="InterPro" id="IPR025669">
    <property type="entry name" value="AAA_dom"/>
</dbReference>
<dbReference type="InterPro" id="IPR027417">
    <property type="entry name" value="P-loop_NTPase"/>
</dbReference>
<evidence type="ECO:0000313" key="3">
    <source>
        <dbReference type="EMBL" id="WJW70047.1"/>
    </source>
</evidence>
<dbReference type="Pfam" id="PF13614">
    <property type="entry name" value="AAA_31"/>
    <property type="match status" value="1"/>
</dbReference>
<dbReference type="RefSeq" id="WP_341471932.1">
    <property type="nucleotide sequence ID" value="NZ_CP128401.1"/>
</dbReference>